<dbReference type="InterPro" id="IPR019734">
    <property type="entry name" value="TPR_rpt"/>
</dbReference>
<evidence type="ECO:0000313" key="1">
    <source>
        <dbReference type="EMBL" id="PIB24034.1"/>
    </source>
</evidence>
<dbReference type="OrthoDB" id="495305at2"/>
<gene>
    <name evidence="1" type="ORF">BFP76_01935</name>
</gene>
<dbReference type="AlphaFoldDB" id="A0A2G5K5P5"/>
<dbReference type="SUPFAM" id="SSF48452">
    <property type="entry name" value="TPR-like"/>
    <property type="match status" value="1"/>
</dbReference>
<organism evidence="1 2">
    <name type="scientific">Paramylibacter kogurei</name>
    <dbReference type="NCBI Taxonomy" id="1889778"/>
    <lineage>
        <taxon>Bacteria</taxon>
        <taxon>Pseudomonadati</taxon>
        <taxon>Pseudomonadota</taxon>
        <taxon>Alphaproteobacteria</taxon>
        <taxon>Rhodobacterales</taxon>
        <taxon>Paracoccaceae</taxon>
        <taxon>Paramylibacter</taxon>
    </lineage>
</organism>
<dbReference type="SMART" id="SM00028">
    <property type="entry name" value="TPR"/>
    <property type="match status" value="2"/>
</dbReference>
<dbReference type="Gene3D" id="1.25.40.10">
    <property type="entry name" value="Tetratricopeptide repeat domain"/>
    <property type="match status" value="1"/>
</dbReference>
<reference evidence="1 2" key="1">
    <citation type="submission" date="2016-08" db="EMBL/GenBank/DDBJ databases">
        <title>Draft genome of Amylibacter sp. strain 4G11.</title>
        <authorList>
            <person name="Wong S.-K."/>
            <person name="Hamasaki K."/>
            <person name="Yoshizawa S."/>
        </authorList>
    </citation>
    <scope>NUCLEOTIDE SEQUENCE [LARGE SCALE GENOMIC DNA]</scope>
    <source>
        <strain evidence="1 2">4G11</strain>
    </source>
</reference>
<dbReference type="EMBL" id="MDGM01000012">
    <property type="protein sequence ID" value="PIB24034.1"/>
    <property type="molecule type" value="Genomic_DNA"/>
</dbReference>
<comment type="caution">
    <text evidence="1">The sequence shown here is derived from an EMBL/GenBank/DDBJ whole genome shotgun (WGS) entry which is preliminary data.</text>
</comment>
<protein>
    <submittedName>
        <fullName evidence="1">Uncharacterized protein</fullName>
    </submittedName>
</protein>
<dbReference type="InterPro" id="IPR011990">
    <property type="entry name" value="TPR-like_helical_dom_sf"/>
</dbReference>
<keyword evidence="2" id="KW-1185">Reference proteome</keyword>
<accession>A0A2G5K5P5</accession>
<name>A0A2G5K5P5_9RHOB</name>
<sequence length="202" mass="21907">MTSIVSWSWAKANKIKTTLGVASILILATACDPANKPLKSLNDGVNAPVGFSRVDEAVDGLIVGHRLMAGGEYELALRAYNRAAVDQGFSVDVLSALGSANLRLGRLGQAKQLLELAVEKDKEFVPAWNNLGVVLSNQQQYGEAERVFRLAFALDSGKSDEIRANLTQAIANLEESRYSTVNNNNNFALVRRGNGRYLLLKS</sequence>
<dbReference type="Proteomes" id="UP000231516">
    <property type="component" value="Unassembled WGS sequence"/>
</dbReference>
<dbReference type="Pfam" id="PF13431">
    <property type="entry name" value="TPR_17"/>
    <property type="match status" value="1"/>
</dbReference>
<proteinExistence type="predicted"/>
<dbReference type="RefSeq" id="WP_099592313.1">
    <property type="nucleotide sequence ID" value="NZ_MDGM01000012.1"/>
</dbReference>
<evidence type="ECO:0000313" key="2">
    <source>
        <dbReference type="Proteomes" id="UP000231516"/>
    </source>
</evidence>